<reference evidence="3" key="1">
    <citation type="submission" date="2022-11" db="UniProtKB">
        <authorList>
            <consortium name="WormBaseParasite"/>
        </authorList>
    </citation>
    <scope>IDENTIFICATION</scope>
</reference>
<dbReference type="WBParaSite" id="ACRNAN_scaffold4906.g20310.t1">
    <property type="protein sequence ID" value="ACRNAN_scaffold4906.g20310.t1"/>
    <property type="gene ID" value="ACRNAN_scaffold4906.g20310"/>
</dbReference>
<proteinExistence type="predicted"/>
<dbReference type="Proteomes" id="UP000887540">
    <property type="component" value="Unplaced"/>
</dbReference>
<dbReference type="AlphaFoldDB" id="A0A914DZ47"/>
<organism evidence="2 3">
    <name type="scientific">Acrobeloides nanus</name>
    <dbReference type="NCBI Taxonomy" id="290746"/>
    <lineage>
        <taxon>Eukaryota</taxon>
        <taxon>Metazoa</taxon>
        <taxon>Ecdysozoa</taxon>
        <taxon>Nematoda</taxon>
        <taxon>Chromadorea</taxon>
        <taxon>Rhabditida</taxon>
        <taxon>Tylenchina</taxon>
        <taxon>Cephalobomorpha</taxon>
        <taxon>Cephaloboidea</taxon>
        <taxon>Cephalobidae</taxon>
        <taxon>Acrobeloides</taxon>
    </lineage>
</organism>
<feature type="region of interest" description="Disordered" evidence="1">
    <location>
        <begin position="56"/>
        <end position="80"/>
    </location>
</feature>
<evidence type="ECO:0000256" key="1">
    <source>
        <dbReference type="SAM" id="MobiDB-lite"/>
    </source>
</evidence>
<name>A0A914DZ47_9BILA</name>
<keyword evidence="2" id="KW-1185">Reference proteome</keyword>
<evidence type="ECO:0000313" key="2">
    <source>
        <dbReference type="Proteomes" id="UP000887540"/>
    </source>
</evidence>
<protein>
    <submittedName>
        <fullName evidence="3">Uncharacterized protein</fullName>
    </submittedName>
</protein>
<feature type="compositionally biased region" description="Polar residues" evidence="1">
    <location>
        <begin position="56"/>
        <end position="74"/>
    </location>
</feature>
<sequence length="80" mass="9150">MRHWCSEEKQKDQAPEYATIKSSIFHRFSLKQHCRAPSALPRVFGTHYQPRRIHSATVQASDPATKNIPRSGQGSCEEKN</sequence>
<accession>A0A914DZ47</accession>
<evidence type="ECO:0000313" key="3">
    <source>
        <dbReference type="WBParaSite" id="ACRNAN_scaffold4906.g20310.t1"/>
    </source>
</evidence>